<dbReference type="EMBL" id="GBXM01066498">
    <property type="protein sequence ID" value="JAH42079.1"/>
    <property type="molecule type" value="Transcribed_RNA"/>
</dbReference>
<reference evidence="1" key="2">
    <citation type="journal article" date="2015" name="Fish Shellfish Immunol.">
        <title>Early steps in the European eel (Anguilla anguilla)-Vibrio vulnificus interaction in the gills: Role of the RtxA13 toxin.</title>
        <authorList>
            <person name="Callol A."/>
            <person name="Pajuelo D."/>
            <person name="Ebbesson L."/>
            <person name="Teles M."/>
            <person name="MacKenzie S."/>
            <person name="Amaro C."/>
        </authorList>
    </citation>
    <scope>NUCLEOTIDE SEQUENCE</scope>
</reference>
<proteinExistence type="predicted"/>
<evidence type="ECO:0000313" key="1">
    <source>
        <dbReference type="EMBL" id="JAH42079.1"/>
    </source>
</evidence>
<organism evidence="1">
    <name type="scientific">Anguilla anguilla</name>
    <name type="common">European freshwater eel</name>
    <name type="synonym">Muraena anguilla</name>
    <dbReference type="NCBI Taxonomy" id="7936"/>
    <lineage>
        <taxon>Eukaryota</taxon>
        <taxon>Metazoa</taxon>
        <taxon>Chordata</taxon>
        <taxon>Craniata</taxon>
        <taxon>Vertebrata</taxon>
        <taxon>Euteleostomi</taxon>
        <taxon>Actinopterygii</taxon>
        <taxon>Neopterygii</taxon>
        <taxon>Teleostei</taxon>
        <taxon>Anguilliformes</taxon>
        <taxon>Anguillidae</taxon>
        <taxon>Anguilla</taxon>
    </lineage>
</organism>
<dbReference type="AlphaFoldDB" id="A0A0E9SL20"/>
<reference evidence="1" key="1">
    <citation type="submission" date="2014-11" db="EMBL/GenBank/DDBJ databases">
        <authorList>
            <person name="Amaro Gonzalez C."/>
        </authorList>
    </citation>
    <scope>NUCLEOTIDE SEQUENCE</scope>
</reference>
<name>A0A0E9SL20_ANGAN</name>
<accession>A0A0E9SL20</accession>
<protein>
    <submittedName>
        <fullName evidence="1">Uncharacterized protein</fullName>
    </submittedName>
</protein>
<sequence>MKWALLDLPISRTEAAS</sequence>